<dbReference type="SUPFAM" id="SSF53822">
    <property type="entry name" value="Periplasmic binding protein-like I"/>
    <property type="match status" value="1"/>
</dbReference>
<dbReference type="AlphaFoldDB" id="A0A9D1ZCB2"/>
<keyword evidence="3" id="KW-0732">Signal</keyword>
<dbReference type="Pfam" id="PF13458">
    <property type="entry name" value="Peripla_BP_6"/>
    <property type="match status" value="1"/>
</dbReference>
<sequence>MFENVSRRQFVTGSAAAALALGLVGCGGNGGGDSAEGGDASGAIKVGIMGPHTGDNSSYGLACLNGAQLYFKQLNADGGINGKQIEPVVYDEKGDATEAVNAYNRLVQEDGVTGIVGDVTTGPTIAVAKASVADNMPCVTPSATAADVVTYGENYFRACVTDPEQGRVMANFAAEQGYKNVATLYLNGSDYSEGVNEAFCEEAEALGITITAQESYAEGDVDFNSQLTNIIGTNPDAILVPNYYQDDGMIVNQARGQGYDKVFLGVDGWSGIYGGSENYADAANLHDCYYCCAFSSSNESETATKFVEDYEAEYSETPTNFCALGYDAAMVLAGGLTAAEEAGLEPGSEDYKQAVIDGIADGTVEGVTGSIAYEGTGDPVKSSLIISFNEDGSEYTFEVLDV</sequence>
<dbReference type="EMBL" id="DXCP01000045">
    <property type="protein sequence ID" value="HIY80022.1"/>
    <property type="molecule type" value="Genomic_DNA"/>
</dbReference>
<dbReference type="InterPro" id="IPR028082">
    <property type="entry name" value="Peripla_BP_I"/>
</dbReference>
<dbReference type="InterPro" id="IPR006311">
    <property type="entry name" value="TAT_signal"/>
</dbReference>
<reference evidence="6" key="2">
    <citation type="submission" date="2021-04" db="EMBL/GenBank/DDBJ databases">
        <authorList>
            <person name="Gilroy R."/>
        </authorList>
    </citation>
    <scope>NUCLEOTIDE SEQUENCE</scope>
    <source>
        <strain evidence="6">ChiHjej10B9-743</strain>
    </source>
</reference>
<reference evidence="6" key="1">
    <citation type="journal article" date="2021" name="PeerJ">
        <title>Extensive microbial diversity within the chicken gut microbiome revealed by metagenomics and culture.</title>
        <authorList>
            <person name="Gilroy R."/>
            <person name="Ravi A."/>
            <person name="Getino M."/>
            <person name="Pursley I."/>
            <person name="Horton D.L."/>
            <person name="Alikhan N.F."/>
            <person name="Baker D."/>
            <person name="Gharbi K."/>
            <person name="Hall N."/>
            <person name="Watson M."/>
            <person name="Adriaenssens E.M."/>
            <person name="Foster-Nyarko E."/>
            <person name="Jarju S."/>
            <person name="Secka A."/>
            <person name="Antonio M."/>
            <person name="Oren A."/>
            <person name="Chaudhuri R.R."/>
            <person name="La Ragione R."/>
            <person name="Hildebrand F."/>
            <person name="Pallen M.J."/>
        </authorList>
    </citation>
    <scope>NUCLEOTIDE SEQUENCE</scope>
    <source>
        <strain evidence="6">ChiHjej10B9-743</strain>
    </source>
</reference>
<dbReference type="InterPro" id="IPR000709">
    <property type="entry name" value="Leu_Ile_Val-bd"/>
</dbReference>
<dbReference type="Gene3D" id="3.40.50.2300">
    <property type="match status" value="2"/>
</dbReference>
<evidence type="ECO:0000313" key="6">
    <source>
        <dbReference type="EMBL" id="HIY80022.1"/>
    </source>
</evidence>
<comment type="caution">
    <text evidence="6">The sequence shown here is derived from an EMBL/GenBank/DDBJ whole genome shotgun (WGS) entry which is preliminary data.</text>
</comment>
<accession>A0A9D1ZCB2</accession>
<evidence type="ECO:0000256" key="4">
    <source>
        <dbReference type="ARBA" id="ARBA00022970"/>
    </source>
</evidence>
<comment type="similarity">
    <text evidence="1">Belongs to the leucine-binding protein family.</text>
</comment>
<evidence type="ECO:0000313" key="7">
    <source>
        <dbReference type="Proteomes" id="UP000824133"/>
    </source>
</evidence>
<dbReference type="Proteomes" id="UP000824133">
    <property type="component" value="Unassembled WGS sequence"/>
</dbReference>
<dbReference type="InterPro" id="IPR051010">
    <property type="entry name" value="BCAA_transport"/>
</dbReference>
<evidence type="ECO:0000259" key="5">
    <source>
        <dbReference type="Pfam" id="PF13458"/>
    </source>
</evidence>
<protein>
    <submittedName>
        <fullName evidence="6">ABC transporter substrate-binding protein</fullName>
    </submittedName>
</protein>
<gene>
    <name evidence="6" type="ORF">IAA42_06280</name>
</gene>
<dbReference type="InterPro" id="IPR028081">
    <property type="entry name" value="Leu-bd"/>
</dbReference>
<dbReference type="InterPro" id="IPR019546">
    <property type="entry name" value="TAT_signal_bac_arc"/>
</dbReference>
<dbReference type="PROSITE" id="PS51257">
    <property type="entry name" value="PROKAR_LIPOPROTEIN"/>
    <property type="match status" value="1"/>
</dbReference>
<dbReference type="GO" id="GO:0006865">
    <property type="term" value="P:amino acid transport"/>
    <property type="evidence" value="ECO:0007669"/>
    <property type="project" value="UniProtKB-KW"/>
</dbReference>
<dbReference type="PRINTS" id="PR00337">
    <property type="entry name" value="LEUILEVALBP"/>
</dbReference>
<name>A0A9D1ZCB2_9ACTN</name>
<dbReference type="PANTHER" id="PTHR30483:SF6">
    <property type="entry name" value="PERIPLASMIC BINDING PROTEIN OF ABC TRANSPORTER FOR NATURAL AMINO ACIDS"/>
    <property type="match status" value="1"/>
</dbReference>
<evidence type="ECO:0000256" key="2">
    <source>
        <dbReference type="ARBA" id="ARBA00022448"/>
    </source>
</evidence>
<organism evidence="6 7">
    <name type="scientific">Candidatus Olsenella excrementavium</name>
    <dbReference type="NCBI Taxonomy" id="2838709"/>
    <lineage>
        <taxon>Bacteria</taxon>
        <taxon>Bacillati</taxon>
        <taxon>Actinomycetota</taxon>
        <taxon>Coriobacteriia</taxon>
        <taxon>Coriobacteriales</taxon>
        <taxon>Atopobiaceae</taxon>
        <taxon>Olsenella</taxon>
    </lineage>
</organism>
<dbReference type="PROSITE" id="PS51318">
    <property type="entry name" value="TAT"/>
    <property type="match status" value="1"/>
</dbReference>
<evidence type="ECO:0000256" key="3">
    <source>
        <dbReference type="ARBA" id="ARBA00022729"/>
    </source>
</evidence>
<feature type="domain" description="Leucine-binding protein" evidence="5">
    <location>
        <begin position="44"/>
        <end position="375"/>
    </location>
</feature>
<dbReference type="CDD" id="cd06347">
    <property type="entry name" value="PBP1_ABC_LivK_ligand_binding-like"/>
    <property type="match status" value="1"/>
</dbReference>
<keyword evidence="2" id="KW-0813">Transport</keyword>
<dbReference type="PANTHER" id="PTHR30483">
    <property type="entry name" value="LEUCINE-SPECIFIC-BINDING PROTEIN"/>
    <property type="match status" value="1"/>
</dbReference>
<proteinExistence type="inferred from homology"/>
<evidence type="ECO:0000256" key="1">
    <source>
        <dbReference type="ARBA" id="ARBA00010062"/>
    </source>
</evidence>
<keyword evidence="4" id="KW-0029">Amino-acid transport</keyword>
<dbReference type="NCBIfam" id="TIGR01409">
    <property type="entry name" value="TAT_signal_seq"/>
    <property type="match status" value="1"/>
</dbReference>